<dbReference type="Gene3D" id="2.30.42.10">
    <property type="match status" value="1"/>
</dbReference>
<feature type="compositionally biased region" description="Low complexity" evidence="1">
    <location>
        <begin position="414"/>
        <end position="435"/>
    </location>
</feature>
<feature type="compositionally biased region" description="Low complexity" evidence="1">
    <location>
        <begin position="317"/>
        <end position="326"/>
    </location>
</feature>
<protein>
    <submittedName>
        <fullName evidence="3">Zinc metalloprotease ZmpB</fullName>
    </submittedName>
</protein>
<evidence type="ECO:0000313" key="4">
    <source>
        <dbReference type="Proteomes" id="UP001642464"/>
    </source>
</evidence>
<evidence type="ECO:0000313" key="3">
    <source>
        <dbReference type="EMBL" id="CAK9033496.1"/>
    </source>
</evidence>
<sequence length="492" mass="52671">MPVPIPVDVSPVSDGSAEKDWETAASGGMLKVSQWRQTILSFRSVDRRNAFLAAAHVVQSLAMGEEETGAKPSWLSNSAGAQKGMSMVAQHTGDVLHETCHCGPEASMSDEEEEDWELHRKKTGLVAKLVTYDSRERMLRDFKLRPGVRRSGIVVWGVAPRGPCARAGVQPGDRLVSINGRQDIIHLMASECKVPATLIFMGTAGRITTEVRLISSEAALSDKGFTLLSDKVLGGARTKYLYQEEKLCPVLHRHGCVVVFHFDLQFFDDGLYVIHLIVVKWSKSAKRRAAKKARDAAHPAEAAPTAPETTPEKPKAKAAAKAPAAEPKAKPKEAAKAAAKPKAAPKEEPKKPDPKAAAKSKAKAAPEAAKPKEAPKAKADPKAKAGAAKAKAKAEPAPPPPAPEPAPKAKGKAKAAPEPKSSPPKAAAKSKAGAPQKKEEDTAAPERVEVVQPFEVDDGTGGEWEQSTGLSKKAEKRKEKQEMMKKEACQQM</sequence>
<dbReference type="Proteomes" id="UP001642464">
    <property type="component" value="Unassembled WGS sequence"/>
</dbReference>
<feature type="compositionally biased region" description="Basic and acidic residues" evidence="1">
    <location>
        <begin position="436"/>
        <end position="449"/>
    </location>
</feature>
<keyword evidence="3" id="KW-0645">Protease</keyword>
<dbReference type="SUPFAM" id="SSF50156">
    <property type="entry name" value="PDZ domain-like"/>
    <property type="match status" value="1"/>
</dbReference>
<dbReference type="PROSITE" id="PS50106">
    <property type="entry name" value="PDZ"/>
    <property type="match status" value="1"/>
</dbReference>
<dbReference type="InterPro" id="IPR001478">
    <property type="entry name" value="PDZ"/>
</dbReference>
<feature type="compositionally biased region" description="Basic and acidic residues" evidence="1">
    <location>
        <begin position="472"/>
        <end position="492"/>
    </location>
</feature>
<feature type="compositionally biased region" description="Low complexity" evidence="1">
    <location>
        <begin position="299"/>
        <end position="309"/>
    </location>
</feature>
<evidence type="ECO:0000259" key="2">
    <source>
        <dbReference type="PROSITE" id="PS50106"/>
    </source>
</evidence>
<name>A0ABP0L2V8_9DINO</name>
<evidence type="ECO:0000256" key="1">
    <source>
        <dbReference type="SAM" id="MobiDB-lite"/>
    </source>
</evidence>
<comment type="caution">
    <text evidence="3">The sequence shown here is derived from an EMBL/GenBank/DDBJ whole genome shotgun (WGS) entry which is preliminary data.</text>
</comment>
<accession>A0ABP0L2V8</accession>
<feature type="domain" description="PDZ" evidence="2">
    <location>
        <begin position="129"/>
        <end position="184"/>
    </location>
</feature>
<feature type="compositionally biased region" description="Basic and acidic residues" evidence="1">
    <location>
        <begin position="369"/>
        <end position="383"/>
    </location>
</feature>
<keyword evidence="3" id="KW-0482">Metalloprotease</keyword>
<dbReference type="EMBL" id="CAXAMM010014336">
    <property type="protein sequence ID" value="CAK9033496.1"/>
    <property type="molecule type" value="Genomic_DNA"/>
</dbReference>
<feature type="compositionally biased region" description="Low complexity" evidence="1">
    <location>
        <begin position="357"/>
        <end position="368"/>
    </location>
</feature>
<feature type="compositionally biased region" description="Basic and acidic residues" evidence="1">
    <location>
        <begin position="344"/>
        <end position="356"/>
    </location>
</feature>
<dbReference type="InterPro" id="IPR041489">
    <property type="entry name" value="PDZ_6"/>
</dbReference>
<dbReference type="Pfam" id="PF17820">
    <property type="entry name" value="PDZ_6"/>
    <property type="match status" value="1"/>
</dbReference>
<gene>
    <name evidence="3" type="ORF">SCF082_LOCUS20512</name>
</gene>
<keyword evidence="4" id="KW-1185">Reference proteome</keyword>
<dbReference type="InterPro" id="IPR036034">
    <property type="entry name" value="PDZ_sf"/>
</dbReference>
<keyword evidence="3" id="KW-0378">Hydrolase</keyword>
<dbReference type="GO" id="GO:0008237">
    <property type="term" value="F:metallopeptidase activity"/>
    <property type="evidence" value="ECO:0007669"/>
    <property type="project" value="UniProtKB-KW"/>
</dbReference>
<reference evidence="3 4" key="1">
    <citation type="submission" date="2024-02" db="EMBL/GenBank/DDBJ databases">
        <authorList>
            <person name="Chen Y."/>
            <person name="Shah S."/>
            <person name="Dougan E. K."/>
            <person name="Thang M."/>
            <person name="Chan C."/>
        </authorList>
    </citation>
    <scope>NUCLEOTIDE SEQUENCE [LARGE SCALE GENOMIC DNA]</scope>
</reference>
<feature type="region of interest" description="Disordered" evidence="1">
    <location>
        <begin position="290"/>
        <end position="492"/>
    </location>
</feature>
<organism evidence="3 4">
    <name type="scientific">Durusdinium trenchii</name>
    <dbReference type="NCBI Taxonomy" id="1381693"/>
    <lineage>
        <taxon>Eukaryota</taxon>
        <taxon>Sar</taxon>
        <taxon>Alveolata</taxon>
        <taxon>Dinophyceae</taxon>
        <taxon>Suessiales</taxon>
        <taxon>Symbiodiniaceae</taxon>
        <taxon>Durusdinium</taxon>
    </lineage>
</organism>
<proteinExistence type="predicted"/>
<feature type="compositionally biased region" description="Pro residues" evidence="1">
    <location>
        <begin position="396"/>
        <end position="406"/>
    </location>
</feature>